<dbReference type="AlphaFoldDB" id="A0A1G7N608"/>
<keyword evidence="4" id="KW-1185">Reference proteome</keyword>
<accession>A0A1G7N608</accession>
<name>A0A1G7N608_9ACTN</name>
<keyword evidence="3" id="KW-0808">Transferase</keyword>
<dbReference type="InterPro" id="IPR036890">
    <property type="entry name" value="HATPase_C_sf"/>
</dbReference>
<dbReference type="EMBL" id="FNCF01000001">
    <property type="protein sequence ID" value="SDF69483.1"/>
    <property type="molecule type" value="Genomic_DNA"/>
</dbReference>
<evidence type="ECO:0000259" key="2">
    <source>
        <dbReference type="Pfam" id="PF13581"/>
    </source>
</evidence>
<dbReference type="GO" id="GO:0004674">
    <property type="term" value="F:protein serine/threonine kinase activity"/>
    <property type="evidence" value="ECO:0007669"/>
    <property type="project" value="UniProtKB-KW"/>
</dbReference>
<feature type="domain" description="Histidine kinase/HSP90-like ATPase" evidence="2">
    <location>
        <begin position="19"/>
        <end position="133"/>
    </location>
</feature>
<keyword evidence="1" id="KW-0723">Serine/threonine-protein kinase</keyword>
<evidence type="ECO:0000256" key="1">
    <source>
        <dbReference type="ARBA" id="ARBA00022527"/>
    </source>
</evidence>
<gene>
    <name evidence="3" type="ORF">SAMN05660324_0906</name>
</gene>
<dbReference type="Pfam" id="PF13581">
    <property type="entry name" value="HATPase_c_2"/>
    <property type="match status" value="1"/>
</dbReference>
<protein>
    <submittedName>
        <fullName evidence="3">Histidine kinase-like ATPase domain-containing protein</fullName>
    </submittedName>
</protein>
<dbReference type="PANTHER" id="PTHR35526:SF3">
    <property type="entry name" value="ANTI-SIGMA-F FACTOR RSBW"/>
    <property type="match status" value="1"/>
</dbReference>
<evidence type="ECO:0000313" key="4">
    <source>
        <dbReference type="Proteomes" id="UP000198863"/>
    </source>
</evidence>
<dbReference type="CDD" id="cd16936">
    <property type="entry name" value="HATPase_RsbW-like"/>
    <property type="match status" value="1"/>
</dbReference>
<dbReference type="InterPro" id="IPR050267">
    <property type="entry name" value="Anti-sigma-factor_SerPK"/>
</dbReference>
<dbReference type="SUPFAM" id="SSF55874">
    <property type="entry name" value="ATPase domain of HSP90 chaperone/DNA topoisomerase II/histidine kinase"/>
    <property type="match status" value="1"/>
</dbReference>
<sequence length="136" mass="15119">MWQERRPPAAQPIWHWTPAALTDLPRIRRELRGRIAEHEASDGPAVADPDMFVLALDELMSNALRHGRTPVLVDVGRTDDAWLLTVCDRAADAPPRPAVDRDPVHGGMGLGLVAHDAVQEGWYASEQGKHVWVVLR</sequence>
<dbReference type="InterPro" id="IPR003594">
    <property type="entry name" value="HATPase_dom"/>
</dbReference>
<reference evidence="4" key="1">
    <citation type="submission" date="2016-10" db="EMBL/GenBank/DDBJ databases">
        <authorList>
            <person name="Varghese N."/>
            <person name="Submissions S."/>
        </authorList>
    </citation>
    <scope>NUCLEOTIDE SEQUENCE [LARGE SCALE GENOMIC DNA]</scope>
    <source>
        <strain evidence="4">DSM 44526</strain>
    </source>
</reference>
<proteinExistence type="predicted"/>
<keyword evidence="3" id="KW-0418">Kinase</keyword>
<dbReference type="Proteomes" id="UP000198863">
    <property type="component" value="Unassembled WGS sequence"/>
</dbReference>
<organism evidence="3 4">
    <name type="scientific">Klenkia brasiliensis</name>
    <dbReference type="NCBI Taxonomy" id="333142"/>
    <lineage>
        <taxon>Bacteria</taxon>
        <taxon>Bacillati</taxon>
        <taxon>Actinomycetota</taxon>
        <taxon>Actinomycetes</taxon>
        <taxon>Geodermatophilales</taxon>
        <taxon>Geodermatophilaceae</taxon>
        <taxon>Klenkia</taxon>
    </lineage>
</organism>
<dbReference type="Gene3D" id="3.30.565.10">
    <property type="entry name" value="Histidine kinase-like ATPase, C-terminal domain"/>
    <property type="match status" value="1"/>
</dbReference>
<evidence type="ECO:0000313" key="3">
    <source>
        <dbReference type="EMBL" id="SDF69483.1"/>
    </source>
</evidence>
<dbReference type="PANTHER" id="PTHR35526">
    <property type="entry name" value="ANTI-SIGMA-F FACTOR RSBW-RELATED"/>
    <property type="match status" value="1"/>
</dbReference>